<dbReference type="Pfam" id="PF13561">
    <property type="entry name" value="adh_short_C2"/>
    <property type="match status" value="1"/>
</dbReference>
<dbReference type="InterPro" id="IPR036291">
    <property type="entry name" value="NAD(P)-bd_dom_sf"/>
</dbReference>
<gene>
    <name evidence="3" type="primary">kduD</name>
    <name evidence="3" type="ORF">CT19425_MP60099</name>
</gene>
<dbReference type="EC" id="1.1.1.127" evidence="3"/>
<dbReference type="EMBL" id="LT991977">
    <property type="protein sequence ID" value="SPK75723.1"/>
    <property type="molecule type" value="Genomic_DNA"/>
</dbReference>
<dbReference type="PRINTS" id="PR00081">
    <property type="entry name" value="GDHRDH"/>
</dbReference>
<evidence type="ECO:0000313" key="4">
    <source>
        <dbReference type="Proteomes" id="UP000255505"/>
    </source>
</evidence>
<organism evidence="3 4">
    <name type="scientific">Cupriavidus taiwanensis</name>
    <dbReference type="NCBI Taxonomy" id="164546"/>
    <lineage>
        <taxon>Bacteria</taxon>
        <taxon>Pseudomonadati</taxon>
        <taxon>Pseudomonadota</taxon>
        <taxon>Betaproteobacteria</taxon>
        <taxon>Burkholderiales</taxon>
        <taxon>Burkholderiaceae</taxon>
        <taxon>Cupriavidus</taxon>
    </lineage>
</organism>
<evidence type="ECO:0000256" key="1">
    <source>
        <dbReference type="ARBA" id="ARBA00006484"/>
    </source>
</evidence>
<dbReference type="GO" id="GO:0030497">
    <property type="term" value="P:fatty acid elongation"/>
    <property type="evidence" value="ECO:0007669"/>
    <property type="project" value="TreeGrafter"/>
</dbReference>
<geneLocation type="plasmid" evidence="3">
    <name>II</name>
</geneLocation>
<dbReference type="RefSeq" id="WP_115665402.1">
    <property type="nucleotide sequence ID" value="NZ_LT991977.1"/>
</dbReference>
<keyword evidence="3" id="KW-0614">Plasmid</keyword>
<dbReference type="SUPFAM" id="SSF51735">
    <property type="entry name" value="NAD(P)-binding Rossmann-fold domains"/>
    <property type="match status" value="1"/>
</dbReference>
<dbReference type="PANTHER" id="PTHR42760:SF135">
    <property type="entry name" value="BLL7886 PROTEIN"/>
    <property type="match status" value="1"/>
</dbReference>
<reference evidence="3 4" key="1">
    <citation type="submission" date="2018-01" db="EMBL/GenBank/DDBJ databases">
        <authorList>
            <person name="Gaut B.S."/>
            <person name="Morton B.R."/>
            <person name="Clegg M.T."/>
            <person name="Duvall M.R."/>
        </authorList>
    </citation>
    <scope>NUCLEOTIDE SEQUENCE [LARGE SCALE GENOMIC DNA]</scope>
    <source>
        <strain evidence="3">Cupriavidus taiwanensis LMG 19425</strain>
        <plasmid evidence="4">Plasmid ii</plasmid>
    </source>
</reference>
<dbReference type="InterPro" id="IPR020904">
    <property type="entry name" value="Sc_DH/Rdtase_CS"/>
</dbReference>
<protein>
    <submittedName>
        <fullName evidence="3">2-dehydro-3-deoxy-D-gluconate 5-dehydrogenase</fullName>
        <ecNumber evidence="3">1.1.1.127</ecNumber>
    </submittedName>
</protein>
<accession>A0A375ILY7</accession>
<dbReference type="AlphaFoldDB" id="A0A375ILY7"/>
<sequence length="268" mass="27927">MASAPRPVPAVTDSPAFPDLDGKVALVTGAFGGLGRHFALTLANAGCRVALAGRRMAEGERLMDEILARGAEGCVVRLDVCDPDSVSAALFQAGQALGTVDIVVNSAGIASTGPALETSEQDWARVIDTNLTGAWRVAQYAARHMREAGRPGSIINIASILGLRVAQQVPAYTAAKAGLIHLTQALALEWARHGIRVNALAPGYFATDINRAFFETDGGQAMVRRIPQRRLGQPSQLDGALLLLASGASDYITGAVLPVDGGHLVSTL</sequence>
<evidence type="ECO:0000313" key="3">
    <source>
        <dbReference type="EMBL" id="SPK75723.1"/>
    </source>
</evidence>
<dbReference type="Proteomes" id="UP000255505">
    <property type="component" value="Plasmid II"/>
</dbReference>
<proteinExistence type="inferred from homology"/>
<evidence type="ECO:0000259" key="2">
    <source>
        <dbReference type="SMART" id="SM00822"/>
    </source>
</evidence>
<dbReference type="InterPro" id="IPR002347">
    <property type="entry name" value="SDR_fam"/>
</dbReference>
<feature type="domain" description="Ketoreductase" evidence="2">
    <location>
        <begin position="23"/>
        <end position="203"/>
    </location>
</feature>
<comment type="similarity">
    <text evidence="1">Belongs to the short-chain dehydrogenases/reductases (SDR) family.</text>
</comment>
<dbReference type="Gene3D" id="3.40.50.720">
    <property type="entry name" value="NAD(P)-binding Rossmann-like Domain"/>
    <property type="match status" value="1"/>
</dbReference>
<dbReference type="GO" id="GO:0047001">
    <property type="term" value="F:2-dehydro-3-deoxy-D-gluconate 5-dehydrogenase activity"/>
    <property type="evidence" value="ECO:0007669"/>
    <property type="project" value="UniProtKB-EC"/>
</dbReference>
<name>A0A375ILY7_9BURK</name>
<dbReference type="PRINTS" id="PR00080">
    <property type="entry name" value="SDRFAMILY"/>
</dbReference>
<dbReference type="PANTHER" id="PTHR42760">
    <property type="entry name" value="SHORT-CHAIN DEHYDROGENASES/REDUCTASES FAMILY MEMBER"/>
    <property type="match status" value="1"/>
</dbReference>
<dbReference type="InterPro" id="IPR057326">
    <property type="entry name" value="KR_dom"/>
</dbReference>
<dbReference type="SMART" id="SM00822">
    <property type="entry name" value="PKS_KR"/>
    <property type="match status" value="1"/>
</dbReference>
<keyword evidence="3" id="KW-0560">Oxidoreductase</keyword>
<dbReference type="FunFam" id="3.40.50.720:FF:000084">
    <property type="entry name" value="Short-chain dehydrogenase reductase"/>
    <property type="match status" value="1"/>
</dbReference>
<dbReference type="PROSITE" id="PS00061">
    <property type="entry name" value="ADH_SHORT"/>
    <property type="match status" value="1"/>
</dbReference>